<dbReference type="Pfam" id="PF18914">
    <property type="entry name" value="DUF5666"/>
    <property type="match status" value="1"/>
</dbReference>
<protein>
    <recommendedName>
        <fullName evidence="2">DUF5666 domain-containing protein</fullName>
    </recommendedName>
</protein>
<proteinExistence type="predicted"/>
<dbReference type="KEGG" id="aau:AAur_1452"/>
<evidence type="ECO:0000256" key="1">
    <source>
        <dbReference type="SAM" id="MobiDB-lite"/>
    </source>
</evidence>
<feature type="region of interest" description="Disordered" evidence="1">
    <location>
        <begin position="166"/>
        <end position="185"/>
    </location>
</feature>
<feature type="region of interest" description="Disordered" evidence="1">
    <location>
        <begin position="29"/>
        <end position="66"/>
    </location>
</feature>
<evidence type="ECO:0000313" key="4">
    <source>
        <dbReference type="Proteomes" id="UP000000637"/>
    </source>
</evidence>
<dbReference type="RefSeq" id="WP_011774172.1">
    <property type="nucleotide sequence ID" value="NC_008711.1"/>
</dbReference>
<feature type="compositionally biased region" description="Low complexity" evidence="1">
    <location>
        <begin position="29"/>
        <end position="54"/>
    </location>
</feature>
<dbReference type="HOGENOM" id="CLU_1567470_0_0_11"/>
<dbReference type="InterPro" id="IPR043724">
    <property type="entry name" value="DUF5666"/>
</dbReference>
<name>A1R4R3_PAEAT</name>
<reference evidence="3 4" key="1">
    <citation type="journal article" date="2006" name="PLoS Genet.">
        <title>Secrets of soil survival revealed by the genome sequence of Arthrobacter aurescens TC1.</title>
        <authorList>
            <person name="Mongodin E.F."/>
            <person name="Shapir N."/>
            <person name="Daugherty S.C."/>
            <person name="DeBoy R.T."/>
            <person name="Emerson J.B."/>
            <person name="Shvartzbeyn A."/>
            <person name="Radune D."/>
            <person name="Vamathevan J."/>
            <person name="Riggs F."/>
            <person name="Grinberg V."/>
            <person name="Khouri H."/>
            <person name="Wackett L.P."/>
            <person name="Nelson K.E."/>
            <person name="Sadowsky M.J."/>
        </authorList>
    </citation>
    <scope>NUCLEOTIDE SEQUENCE [LARGE SCALE GENOMIC DNA]</scope>
    <source>
        <strain evidence="3 4">TC1</strain>
    </source>
</reference>
<gene>
    <name evidence="3" type="ordered locus">AAur_1452</name>
</gene>
<dbReference type="eggNOG" id="ENOG5033C0U">
    <property type="taxonomic scope" value="Bacteria"/>
</dbReference>
<organism evidence="3 4">
    <name type="scientific">Paenarthrobacter aurescens (strain TC1)</name>
    <dbReference type="NCBI Taxonomy" id="290340"/>
    <lineage>
        <taxon>Bacteria</taxon>
        <taxon>Bacillati</taxon>
        <taxon>Actinomycetota</taxon>
        <taxon>Actinomycetes</taxon>
        <taxon>Micrococcales</taxon>
        <taxon>Micrococcaceae</taxon>
        <taxon>Paenarthrobacter</taxon>
    </lineage>
</organism>
<feature type="compositionally biased region" description="Basic residues" evidence="1">
    <location>
        <begin position="175"/>
        <end position="185"/>
    </location>
</feature>
<dbReference type="OrthoDB" id="3401874at2"/>
<dbReference type="EMBL" id="CP000474">
    <property type="protein sequence ID" value="ABM06833.1"/>
    <property type="molecule type" value="Genomic_DNA"/>
</dbReference>
<dbReference type="STRING" id="290340.AAur_1452"/>
<sequence length="185" mass="18629">MATLTPGLRKGLLAGGIAVALTGGGAAAVWAGTQPSPSPSSSSASPNPSASAKAKATEGRGQAIHGEHVVKQQDGTYRTVVTQTGTIESVSETEMTVKSEDGFTQRYSMTADTRITNVPADLSELRNGKGKPTLPSATAADLKTGDTVRVSGTKDGDSVAAAKIVSGELPAGVKGHGHRGHGPKN</sequence>
<keyword evidence="4" id="KW-1185">Reference proteome</keyword>
<accession>A1R4R3</accession>
<dbReference type="AlphaFoldDB" id="A1R4R3"/>
<evidence type="ECO:0000313" key="3">
    <source>
        <dbReference type="EMBL" id="ABM06833.1"/>
    </source>
</evidence>
<evidence type="ECO:0000259" key="2">
    <source>
        <dbReference type="Pfam" id="PF18914"/>
    </source>
</evidence>
<dbReference type="Proteomes" id="UP000000637">
    <property type="component" value="Chromosome"/>
</dbReference>
<feature type="domain" description="DUF5666" evidence="2">
    <location>
        <begin position="84"/>
        <end position="164"/>
    </location>
</feature>